<evidence type="ECO:0000313" key="3">
    <source>
        <dbReference type="Proteomes" id="UP001642360"/>
    </source>
</evidence>
<keyword evidence="1" id="KW-0472">Membrane</keyword>
<keyword evidence="3" id="KW-1185">Reference proteome</keyword>
<feature type="non-terminal residue" evidence="2">
    <location>
        <position position="1"/>
    </location>
</feature>
<evidence type="ECO:0000313" key="2">
    <source>
        <dbReference type="EMBL" id="CAK9167222.1"/>
    </source>
</evidence>
<comment type="caution">
    <text evidence="2">The sequence shown here is derived from an EMBL/GenBank/DDBJ whole genome shotgun (WGS) entry which is preliminary data.</text>
</comment>
<gene>
    <name evidence="2" type="ORF">ILEXP_LOCUS36482</name>
</gene>
<keyword evidence="1" id="KW-0812">Transmembrane</keyword>
<proteinExistence type="predicted"/>
<feature type="transmembrane region" description="Helical" evidence="1">
    <location>
        <begin position="12"/>
        <end position="29"/>
    </location>
</feature>
<accession>A0ABC8TCS0</accession>
<dbReference type="EMBL" id="CAUOFW020004777">
    <property type="protein sequence ID" value="CAK9167222.1"/>
    <property type="molecule type" value="Genomic_DNA"/>
</dbReference>
<reference evidence="2 3" key="1">
    <citation type="submission" date="2024-02" db="EMBL/GenBank/DDBJ databases">
        <authorList>
            <person name="Vignale AGUSTIN F."/>
            <person name="Sosa J E."/>
            <person name="Modenutti C."/>
        </authorList>
    </citation>
    <scope>NUCLEOTIDE SEQUENCE [LARGE SCALE GENOMIC DNA]</scope>
</reference>
<organism evidence="2 3">
    <name type="scientific">Ilex paraguariensis</name>
    <name type="common">yerba mate</name>
    <dbReference type="NCBI Taxonomy" id="185542"/>
    <lineage>
        <taxon>Eukaryota</taxon>
        <taxon>Viridiplantae</taxon>
        <taxon>Streptophyta</taxon>
        <taxon>Embryophyta</taxon>
        <taxon>Tracheophyta</taxon>
        <taxon>Spermatophyta</taxon>
        <taxon>Magnoliopsida</taxon>
        <taxon>eudicotyledons</taxon>
        <taxon>Gunneridae</taxon>
        <taxon>Pentapetalae</taxon>
        <taxon>asterids</taxon>
        <taxon>campanulids</taxon>
        <taxon>Aquifoliales</taxon>
        <taxon>Aquifoliaceae</taxon>
        <taxon>Ilex</taxon>
    </lineage>
</organism>
<dbReference type="AlphaFoldDB" id="A0ABC8TCS0"/>
<sequence length="86" mass="9571">VIFIGWKLRSVQIVAVKAVGGLFYCCYWLEVAVRVMFLLTVFGSWPCFLNLIGSYHWVGSIGDHIASGFNSSLPELNDGSFRKVAL</sequence>
<dbReference type="Proteomes" id="UP001642360">
    <property type="component" value="Unassembled WGS sequence"/>
</dbReference>
<keyword evidence="1" id="KW-1133">Transmembrane helix</keyword>
<name>A0ABC8TCS0_9AQUA</name>
<feature type="transmembrane region" description="Helical" evidence="1">
    <location>
        <begin position="36"/>
        <end position="58"/>
    </location>
</feature>
<protein>
    <submittedName>
        <fullName evidence="2">Uncharacterized protein</fullName>
    </submittedName>
</protein>
<evidence type="ECO:0000256" key="1">
    <source>
        <dbReference type="SAM" id="Phobius"/>
    </source>
</evidence>